<organism evidence="5 6">
    <name type="scientific">Streptomyces orinoci</name>
    <name type="common">Streptoverticillium orinoci</name>
    <dbReference type="NCBI Taxonomy" id="67339"/>
    <lineage>
        <taxon>Bacteria</taxon>
        <taxon>Bacillati</taxon>
        <taxon>Actinomycetota</taxon>
        <taxon>Actinomycetes</taxon>
        <taxon>Kitasatosporales</taxon>
        <taxon>Streptomycetaceae</taxon>
        <taxon>Streptomyces</taxon>
    </lineage>
</organism>
<reference evidence="5 6" key="1">
    <citation type="submission" date="2024-06" db="EMBL/GenBank/DDBJ databases">
        <title>The Natural Products Discovery Center: Release of the First 8490 Sequenced Strains for Exploring Actinobacteria Biosynthetic Diversity.</title>
        <authorList>
            <person name="Kalkreuter E."/>
            <person name="Kautsar S.A."/>
            <person name="Yang D."/>
            <person name="Bader C.D."/>
            <person name="Teijaro C.N."/>
            <person name="Fluegel L."/>
            <person name="Davis C.M."/>
            <person name="Simpson J.R."/>
            <person name="Lauterbach L."/>
            <person name="Steele A.D."/>
            <person name="Gui C."/>
            <person name="Meng S."/>
            <person name="Li G."/>
            <person name="Viehrig K."/>
            <person name="Ye F."/>
            <person name="Su P."/>
            <person name="Kiefer A.F."/>
            <person name="Nichols A."/>
            <person name="Cepeda A.J."/>
            <person name="Yan W."/>
            <person name="Fan B."/>
            <person name="Jiang Y."/>
            <person name="Adhikari A."/>
            <person name="Zheng C.-J."/>
            <person name="Schuster L."/>
            <person name="Cowan T.M."/>
            <person name="Smanski M.J."/>
            <person name="Chevrette M.G."/>
            <person name="De Carvalho L.P.S."/>
            <person name="Shen B."/>
        </authorList>
    </citation>
    <scope>NUCLEOTIDE SEQUENCE [LARGE SCALE GENOMIC DNA]</scope>
    <source>
        <strain evidence="5 6">NPDC052347</strain>
    </source>
</reference>
<gene>
    <name evidence="5" type="ORF">AB0L16_20540</name>
</gene>
<dbReference type="RefSeq" id="WP_161968795.1">
    <property type="nucleotide sequence ID" value="NZ_JBFAUK010000016.1"/>
</dbReference>
<dbReference type="PANTHER" id="PTHR46470:SF4">
    <property type="entry name" value="5-AMINO-6-(5-PHOSPHO-D-RIBITYLAMINO)URACIL PHOSPHATASE YIGB"/>
    <property type="match status" value="1"/>
</dbReference>
<dbReference type="InterPro" id="IPR036412">
    <property type="entry name" value="HAD-like_sf"/>
</dbReference>
<dbReference type="SFLD" id="SFLDG01129">
    <property type="entry name" value="C1.5:_HAD__Beta-PGM__Phosphata"/>
    <property type="match status" value="1"/>
</dbReference>
<evidence type="ECO:0000313" key="5">
    <source>
        <dbReference type="EMBL" id="MEV5508805.1"/>
    </source>
</evidence>
<dbReference type="PANTHER" id="PTHR46470">
    <property type="entry name" value="N-ACYLNEURAMINATE-9-PHOSPHATASE"/>
    <property type="match status" value="1"/>
</dbReference>
<dbReference type="EC" id="3.1.3.-" evidence="5"/>
<dbReference type="Gene3D" id="3.40.50.1000">
    <property type="entry name" value="HAD superfamily/HAD-like"/>
    <property type="match status" value="1"/>
</dbReference>
<name>A0ABV3K0X9_STRON</name>
<comment type="cofactor">
    <cofactor evidence="1">
        <name>Mg(2+)</name>
        <dbReference type="ChEBI" id="CHEBI:18420"/>
    </cofactor>
</comment>
<dbReference type="Gene3D" id="1.10.150.520">
    <property type="match status" value="1"/>
</dbReference>
<dbReference type="Proteomes" id="UP001552594">
    <property type="component" value="Unassembled WGS sequence"/>
</dbReference>
<accession>A0ABV3K0X9</accession>
<dbReference type="PRINTS" id="PR00413">
    <property type="entry name" value="HADHALOGNASE"/>
</dbReference>
<dbReference type="EMBL" id="JBFAUK010000016">
    <property type="protein sequence ID" value="MEV5508805.1"/>
    <property type="molecule type" value="Genomic_DNA"/>
</dbReference>
<evidence type="ECO:0000256" key="4">
    <source>
        <dbReference type="SAM" id="MobiDB-lite"/>
    </source>
</evidence>
<feature type="compositionally biased region" description="Polar residues" evidence="4">
    <location>
        <begin position="7"/>
        <end position="16"/>
    </location>
</feature>
<dbReference type="SUPFAM" id="SSF56784">
    <property type="entry name" value="HAD-like"/>
    <property type="match status" value="1"/>
</dbReference>
<keyword evidence="2 5" id="KW-0378">Hydrolase</keyword>
<keyword evidence="3" id="KW-0460">Magnesium</keyword>
<evidence type="ECO:0000313" key="6">
    <source>
        <dbReference type="Proteomes" id="UP001552594"/>
    </source>
</evidence>
<evidence type="ECO:0000256" key="3">
    <source>
        <dbReference type="ARBA" id="ARBA00022842"/>
    </source>
</evidence>
<keyword evidence="6" id="KW-1185">Reference proteome</keyword>
<dbReference type="InterPro" id="IPR006439">
    <property type="entry name" value="HAD-SF_hydro_IA"/>
</dbReference>
<proteinExistence type="predicted"/>
<evidence type="ECO:0000256" key="1">
    <source>
        <dbReference type="ARBA" id="ARBA00001946"/>
    </source>
</evidence>
<feature type="region of interest" description="Disordered" evidence="4">
    <location>
        <begin position="1"/>
        <end position="23"/>
    </location>
</feature>
<sequence length="242" mass="26804">MHAPRGQTDNPQTASTGPKRKPPLVLFDLDNTLVDRTEGLRHWAEEFTRERGLDALAVEWIVEADDNGLKPRDRFFAELRDRFAIGDTAEALHHAYQQRYPLLLRCPRHVLDQIAQLREAGWRVGVVTNGLTLTQGAVLEHTGLAECLDGWCISEEANVRKPDPGIFVLAAERCGSDLTAAWMCGDSPEADVVGAQLAGLHTIWIRHGRTWPASNPPPDQTVDSVTEALQALRHMGSPVISR</sequence>
<dbReference type="InterPro" id="IPR023214">
    <property type="entry name" value="HAD_sf"/>
</dbReference>
<dbReference type="InterPro" id="IPR051400">
    <property type="entry name" value="HAD-like_hydrolase"/>
</dbReference>
<protein>
    <submittedName>
        <fullName evidence="5">HAD family hydrolase</fullName>
        <ecNumber evidence="5">3.1.3.-</ecNumber>
    </submittedName>
</protein>
<dbReference type="NCBIfam" id="TIGR01549">
    <property type="entry name" value="HAD-SF-IA-v1"/>
    <property type="match status" value="1"/>
</dbReference>
<dbReference type="Pfam" id="PF00702">
    <property type="entry name" value="Hydrolase"/>
    <property type="match status" value="1"/>
</dbReference>
<comment type="caution">
    <text evidence="5">The sequence shown here is derived from an EMBL/GenBank/DDBJ whole genome shotgun (WGS) entry which is preliminary data.</text>
</comment>
<dbReference type="SFLD" id="SFLDS00003">
    <property type="entry name" value="Haloacid_Dehalogenase"/>
    <property type="match status" value="1"/>
</dbReference>
<evidence type="ECO:0000256" key="2">
    <source>
        <dbReference type="ARBA" id="ARBA00022801"/>
    </source>
</evidence>
<dbReference type="GO" id="GO:0016787">
    <property type="term" value="F:hydrolase activity"/>
    <property type="evidence" value="ECO:0007669"/>
    <property type="project" value="UniProtKB-KW"/>
</dbReference>